<feature type="region of interest" description="Disordered" evidence="1">
    <location>
        <begin position="1"/>
        <end position="38"/>
    </location>
</feature>
<gene>
    <name evidence="2" type="ORF">BaRGS_00031093</name>
</gene>
<dbReference type="EMBL" id="JACVVK020000343">
    <property type="protein sequence ID" value="KAK7477709.1"/>
    <property type="molecule type" value="Genomic_DNA"/>
</dbReference>
<name>A0ABD0JRV1_9CAEN</name>
<evidence type="ECO:0000313" key="2">
    <source>
        <dbReference type="EMBL" id="KAK7477709.1"/>
    </source>
</evidence>
<evidence type="ECO:0000313" key="3">
    <source>
        <dbReference type="Proteomes" id="UP001519460"/>
    </source>
</evidence>
<dbReference type="AlphaFoldDB" id="A0ABD0JRV1"/>
<accession>A0ABD0JRV1</accession>
<feature type="region of interest" description="Disordered" evidence="1">
    <location>
        <begin position="64"/>
        <end position="83"/>
    </location>
</feature>
<dbReference type="Proteomes" id="UP001519460">
    <property type="component" value="Unassembled WGS sequence"/>
</dbReference>
<feature type="compositionally biased region" description="Polar residues" evidence="1">
    <location>
        <begin position="1"/>
        <end position="10"/>
    </location>
</feature>
<feature type="compositionally biased region" description="Basic and acidic residues" evidence="1">
    <location>
        <begin position="22"/>
        <end position="35"/>
    </location>
</feature>
<keyword evidence="3" id="KW-1185">Reference proteome</keyword>
<proteinExistence type="predicted"/>
<sequence>MRDPRSTGQHSRGAEVPDSMDDTERVRHAGRDEQQHPPFQQLCAMGNPARLHANPGEVLVPDSMEDTEQARVSRTPPPHSDMMEARHHHFTRDYILSSVGSSPLTVTSNHRRWNCPPICDVAL</sequence>
<evidence type="ECO:0000256" key="1">
    <source>
        <dbReference type="SAM" id="MobiDB-lite"/>
    </source>
</evidence>
<protein>
    <submittedName>
        <fullName evidence="2">Uncharacterized protein</fullName>
    </submittedName>
</protein>
<organism evidence="2 3">
    <name type="scientific">Batillaria attramentaria</name>
    <dbReference type="NCBI Taxonomy" id="370345"/>
    <lineage>
        <taxon>Eukaryota</taxon>
        <taxon>Metazoa</taxon>
        <taxon>Spiralia</taxon>
        <taxon>Lophotrochozoa</taxon>
        <taxon>Mollusca</taxon>
        <taxon>Gastropoda</taxon>
        <taxon>Caenogastropoda</taxon>
        <taxon>Sorbeoconcha</taxon>
        <taxon>Cerithioidea</taxon>
        <taxon>Batillariidae</taxon>
        <taxon>Batillaria</taxon>
    </lineage>
</organism>
<comment type="caution">
    <text evidence="2">The sequence shown here is derived from an EMBL/GenBank/DDBJ whole genome shotgun (WGS) entry which is preliminary data.</text>
</comment>
<reference evidence="2 3" key="1">
    <citation type="journal article" date="2023" name="Sci. Data">
        <title>Genome assembly of the Korean intertidal mud-creeper Batillaria attramentaria.</title>
        <authorList>
            <person name="Patra A.K."/>
            <person name="Ho P.T."/>
            <person name="Jun S."/>
            <person name="Lee S.J."/>
            <person name="Kim Y."/>
            <person name="Won Y.J."/>
        </authorList>
    </citation>
    <scope>NUCLEOTIDE SEQUENCE [LARGE SCALE GENOMIC DNA]</scope>
    <source>
        <strain evidence="2">Wonlab-2016</strain>
    </source>
</reference>